<name>A0A316Z4L7_9BASI</name>
<reference evidence="3 4" key="1">
    <citation type="journal article" date="2018" name="Mol. Biol. Evol.">
        <title>Broad Genomic Sampling Reveals a Smut Pathogenic Ancestry of the Fungal Clade Ustilaginomycotina.</title>
        <authorList>
            <person name="Kijpornyongpan T."/>
            <person name="Mondo S.J."/>
            <person name="Barry K."/>
            <person name="Sandor L."/>
            <person name="Lee J."/>
            <person name="Lipzen A."/>
            <person name="Pangilinan J."/>
            <person name="LaButti K."/>
            <person name="Hainaut M."/>
            <person name="Henrissat B."/>
            <person name="Grigoriev I.V."/>
            <person name="Spatafora J.W."/>
            <person name="Aime M.C."/>
        </authorList>
    </citation>
    <scope>NUCLEOTIDE SEQUENCE [LARGE SCALE GENOMIC DNA]</scope>
    <source>
        <strain evidence="3 4">MCA 4186</strain>
    </source>
</reference>
<feature type="compositionally biased region" description="Basic and acidic residues" evidence="2">
    <location>
        <begin position="279"/>
        <end position="293"/>
    </location>
</feature>
<dbReference type="AlphaFoldDB" id="A0A316Z4L7"/>
<feature type="compositionally biased region" description="Polar residues" evidence="2">
    <location>
        <begin position="23"/>
        <end position="32"/>
    </location>
</feature>
<evidence type="ECO:0000313" key="4">
    <source>
        <dbReference type="Proteomes" id="UP000245946"/>
    </source>
</evidence>
<keyword evidence="4" id="KW-1185">Reference proteome</keyword>
<feature type="region of interest" description="Disordered" evidence="2">
    <location>
        <begin position="1"/>
        <end position="41"/>
    </location>
</feature>
<feature type="coiled-coil region" evidence="1">
    <location>
        <begin position="303"/>
        <end position="330"/>
    </location>
</feature>
<organism evidence="3 4">
    <name type="scientific">Tilletiopsis washingtonensis</name>
    <dbReference type="NCBI Taxonomy" id="58919"/>
    <lineage>
        <taxon>Eukaryota</taxon>
        <taxon>Fungi</taxon>
        <taxon>Dikarya</taxon>
        <taxon>Basidiomycota</taxon>
        <taxon>Ustilaginomycotina</taxon>
        <taxon>Exobasidiomycetes</taxon>
        <taxon>Entylomatales</taxon>
        <taxon>Entylomatales incertae sedis</taxon>
        <taxon>Tilletiopsis</taxon>
    </lineage>
</organism>
<accession>A0A316Z4L7</accession>
<keyword evidence="1" id="KW-0175">Coiled coil</keyword>
<proteinExistence type="predicted"/>
<dbReference type="STRING" id="58919.A0A316Z4L7"/>
<dbReference type="PROSITE" id="PS00018">
    <property type="entry name" value="EF_HAND_1"/>
    <property type="match status" value="1"/>
</dbReference>
<sequence length="530" mass="58299">MASTSGTSGASGTPSTSTPRRTQVVSASSQAPAKSWPANAGTHEWPAAQQERLVQELAKCASSSGLILKWLAGRGSSSGGWILRKQQQIATAFHPELAVEHLRAQVISMRETHHAVLERLSINARAPTKEWKHGASDHRVLRSEMDTQGCAWWTAWHNKLYVPSLQLDKSASDDSFSGSQVGASSDKDMTDALSFDEFLITHSSMAGASTSVREEGAPLQKGAEQGTPITPSRSDRSDRSSRRIKTSPYIKASLQVSKKRLEQLEANVAALQQPAERAPLSHERELRHSEMEKVASGARASEVKKQGTQYEELKTAMEQLKIEFKTALELRDAQYEAKIQQREAEIKAAVDRRDAEYQTALEQRDAELKTTLLQLQHAQQREQTSRDEADKLHEATRVLLHEFKAAFEAHEQKLAALEEKHGVLDKAISRCDSTEEQLLAEMKKLQLIDSTRRALQQSVLSQQEKICCSRPRSPTTASSCLSASMLSSSSSAGCLRTSSSASRPCSSSCRPRAPRCSWRPSRPATGCACT</sequence>
<dbReference type="GeneID" id="37266617"/>
<evidence type="ECO:0000256" key="2">
    <source>
        <dbReference type="SAM" id="MobiDB-lite"/>
    </source>
</evidence>
<feature type="compositionally biased region" description="Low complexity" evidence="2">
    <location>
        <begin position="1"/>
        <end position="22"/>
    </location>
</feature>
<evidence type="ECO:0000313" key="3">
    <source>
        <dbReference type="EMBL" id="PWN95872.1"/>
    </source>
</evidence>
<feature type="region of interest" description="Disordered" evidence="2">
    <location>
        <begin position="207"/>
        <end position="246"/>
    </location>
</feature>
<feature type="region of interest" description="Disordered" evidence="2">
    <location>
        <begin position="490"/>
        <end position="514"/>
    </location>
</feature>
<dbReference type="RefSeq" id="XP_025596151.1">
    <property type="nucleotide sequence ID" value="XM_025739071.1"/>
</dbReference>
<gene>
    <name evidence="3" type="ORF">FA09DRAFT_128434</name>
</gene>
<protein>
    <submittedName>
        <fullName evidence="3">Uncharacterized protein</fullName>
    </submittedName>
</protein>
<feature type="region of interest" description="Disordered" evidence="2">
    <location>
        <begin position="276"/>
        <end position="303"/>
    </location>
</feature>
<evidence type="ECO:0000256" key="1">
    <source>
        <dbReference type="SAM" id="Coils"/>
    </source>
</evidence>
<dbReference type="EMBL" id="KZ819302">
    <property type="protein sequence ID" value="PWN95872.1"/>
    <property type="molecule type" value="Genomic_DNA"/>
</dbReference>
<dbReference type="Proteomes" id="UP000245946">
    <property type="component" value="Unassembled WGS sequence"/>
</dbReference>
<dbReference type="InterPro" id="IPR018247">
    <property type="entry name" value="EF_Hand_1_Ca_BS"/>
</dbReference>